<evidence type="ECO:0000313" key="3">
    <source>
        <dbReference type="Proteomes" id="UP000472676"/>
    </source>
</evidence>
<keyword evidence="1" id="KW-0732">Signal</keyword>
<keyword evidence="3" id="KW-1185">Reference proteome</keyword>
<name>A0A6M2BTS8_9GAMM</name>
<dbReference type="SUPFAM" id="SSF56935">
    <property type="entry name" value="Porins"/>
    <property type="match status" value="1"/>
</dbReference>
<feature type="signal peptide" evidence="1">
    <location>
        <begin position="1"/>
        <end position="23"/>
    </location>
</feature>
<dbReference type="EMBL" id="JAAMOW010000007">
    <property type="protein sequence ID" value="NGY05868.1"/>
    <property type="molecule type" value="Genomic_DNA"/>
</dbReference>
<gene>
    <name evidence="2" type="ORF">G7Y85_13930</name>
</gene>
<protein>
    <recommendedName>
        <fullName evidence="4">Porin</fullName>
    </recommendedName>
</protein>
<proteinExistence type="predicted"/>
<accession>A0A6M2BTS8</accession>
<evidence type="ECO:0000256" key="1">
    <source>
        <dbReference type="SAM" id="SignalP"/>
    </source>
</evidence>
<dbReference type="Proteomes" id="UP000472676">
    <property type="component" value="Unassembled WGS sequence"/>
</dbReference>
<dbReference type="AlphaFoldDB" id="A0A6M2BTS8"/>
<evidence type="ECO:0000313" key="2">
    <source>
        <dbReference type="EMBL" id="NGY05868.1"/>
    </source>
</evidence>
<sequence>MSHLFRRSAAALLILGAPGAVLAQTQSGNSFNPKISLILNGQYAHYSSKAPADVAGALLGGESDYAPEGFSIGETELAIESNIDDQFHGWTAISIGNDGHGNADVSVEEAYINTLALPDGLAVKLGRFFSDIGYQNHVHAHAWDFADAPLVYRTFFGGQLGDDGVQLRWLAPTDLFLEIGAEGLRGDAFPAGGDSRSGVEAWTAFAHVGGDIGFSGSWRLGAWHYDGKSDDRRSSGDEDVDTSFTGKSHINGLDFVYKWAPNGNPEVHNFVLQAEAMRRSENGSVIYDPDGAADASAYDGTQFGWYVQGVYQFIQRWRVGLRYDRMNASNSVANPVGGTSLATLADDGDHPQRVSAMLDFSNSEFSRIRLQYNRDESRPDNKADNQILVQYIFAMGSHPAHQF</sequence>
<comment type="caution">
    <text evidence="2">The sequence shown here is derived from an EMBL/GenBank/DDBJ whole genome shotgun (WGS) entry which is preliminary data.</text>
</comment>
<evidence type="ECO:0008006" key="4">
    <source>
        <dbReference type="Google" id="ProtNLM"/>
    </source>
</evidence>
<reference evidence="2 3" key="1">
    <citation type="journal article" date="2014" name="Int. J. Syst. Evol. Microbiol.">
        <title>Solimonas terrae sp. nov., isolated from soil.</title>
        <authorList>
            <person name="Kim S.J."/>
            <person name="Moon J.Y."/>
            <person name="Weon H.Y."/>
            <person name="Ahn J.H."/>
            <person name="Chen W.M."/>
            <person name="Kwon S.W."/>
        </authorList>
    </citation>
    <scope>NUCLEOTIDE SEQUENCE [LARGE SCALE GENOMIC DNA]</scope>
    <source>
        <strain evidence="2 3">KIS83-12</strain>
    </source>
</reference>
<organism evidence="2 3">
    <name type="scientific">Solimonas terrae</name>
    <dbReference type="NCBI Taxonomy" id="1396819"/>
    <lineage>
        <taxon>Bacteria</taxon>
        <taxon>Pseudomonadati</taxon>
        <taxon>Pseudomonadota</taxon>
        <taxon>Gammaproteobacteria</taxon>
        <taxon>Nevskiales</taxon>
        <taxon>Nevskiaceae</taxon>
        <taxon>Solimonas</taxon>
    </lineage>
</organism>
<feature type="chain" id="PRO_5027110005" description="Porin" evidence="1">
    <location>
        <begin position="24"/>
        <end position="403"/>
    </location>
</feature>
<dbReference type="InterPro" id="IPR023614">
    <property type="entry name" value="Porin_dom_sf"/>
</dbReference>
<dbReference type="Gene3D" id="2.40.160.10">
    <property type="entry name" value="Porin"/>
    <property type="match status" value="1"/>
</dbReference>
<dbReference type="RefSeq" id="WP_166258225.1">
    <property type="nucleotide sequence ID" value="NZ_JAAMOW010000007.1"/>
</dbReference>